<organism evidence="1 2">
    <name type="scientific">Klugiella xanthotipulae</name>
    <dbReference type="NCBI Taxonomy" id="244735"/>
    <lineage>
        <taxon>Bacteria</taxon>
        <taxon>Bacillati</taxon>
        <taxon>Actinomycetota</taxon>
        <taxon>Actinomycetes</taxon>
        <taxon>Micrococcales</taxon>
        <taxon>Microbacteriaceae</taxon>
        <taxon>Klugiella</taxon>
    </lineage>
</organism>
<evidence type="ECO:0000313" key="2">
    <source>
        <dbReference type="Proteomes" id="UP000318331"/>
    </source>
</evidence>
<dbReference type="EMBL" id="VFPN01000003">
    <property type="protein sequence ID" value="TQM61317.1"/>
    <property type="molecule type" value="Genomic_DNA"/>
</dbReference>
<comment type="caution">
    <text evidence="1">The sequence shown here is derived from an EMBL/GenBank/DDBJ whole genome shotgun (WGS) entry which is preliminary data.</text>
</comment>
<protein>
    <recommendedName>
        <fullName evidence="3">Tetratricopeptide repeat protein</fullName>
    </recommendedName>
</protein>
<name>A0A543HSK2_9MICO</name>
<dbReference type="InterPro" id="IPR011990">
    <property type="entry name" value="TPR-like_helical_dom_sf"/>
</dbReference>
<gene>
    <name evidence="1" type="ORF">FB466_2266</name>
</gene>
<evidence type="ECO:0000313" key="1">
    <source>
        <dbReference type="EMBL" id="TQM61317.1"/>
    </source>
</evidence>
<dbReference type="Gene3D" id="1.25.40.10">
    <property type="entry name" value="Tetratricopeptide repeat domain"/>
    <property type="match status" value="1"/>
</dbReference>
<dbReference type="SUPFAM" id="SSF48452">
    <property type="entry name" value="TPR-like"/>
    <property type="match status" value="1"/>
</dbReference>
<accession>A0A543HSK2</accession>
<dbReference type="Proteomes" id="UP000318331">
    <property type="component" value="Unassembled WGS sequence"/>
</dbReference>
<proteinExistence type="predicted"/>
<dbReference type="AlphaFoldDB" id="A0A543HSK2"/>
<keyword evidence="2" id="KW-1185">Reference proteome</keyword>
<sequence length="424" mass="47597">MNEPRDIERAAIEHDRDLAWALFEAQPKHPRIPQLTQSVLARVPEFTGMIILLARHRKACGEKDEARQLLQELIGQRDRQYLNALRDLRDLEYSEGRYVECLRLAQLVLQEDPESDWEDFIDLGAAMVFPIDPETGWALIDDAVEMCARTDPDNYATALGLRAAHFLAFGVPPDRFLVAAEQAIEADPTQSVIATALAYAYLYSYRLEDASEILSRVLREDPTDEFAQAAMSVAKAMLAPLESGAGTMDDLRSAGAGEIAWRILRDKSFGTSVDEALLALEAVMPDDLAQSLRPPLSREEARESRGEDKVIAWHDGQVPGTGELWGQGWPFRLMTAAEIGEMDEAIEQHPQDWPQWKNESEYYQQIFTDDAGAYLIEGPGGRLYRRGTREADQEIAASLSDWLWDRVAAFGGHDPRPGRAGRMR</sequence>
<dbReference type="OrthoDB" id="3637137at2"/>
<evidence type="ECO:0008006" key="3">
    <source>
        <dbReference type="Google" id="ProtNLM"/>
    </source>
</evidence>
<reference evidence="1 2" key="1">
    <citation type="submission" date="2019-06" db="EMBL/GenBank/DDBJ databases">
        <title>Sequencing the genomes of 1000 actinobacteria strains.</title>
        <authorList>
            <person name="Klenk H.-P."/>
        </authorList>
    </citation>
    <scope>NUCLEOTIDE SEQUENCE [LARGE SCALE GENOMIC DNA]</scope>
    <source>
        <strain evidence="1 2">DSM 18031</strain>
    </source>
</reference>
<dbReference type="RefSeq" id="WP_141918450.1">
    <property type="nucleotide sequence ID" value="NZ_BAAAYS010000004.1"/>
</dbReference>